<reference evidence="2 3" key="1">
    <citation type="submission" date="2014-01" db="EMBL/GenBank/DDBJ databases">
        <title>Complete genome sequence of ionizing-radiation resistance bacterium Hymenobacter swuensis DY53.</title>
        <authorList>
            <person name="Jung J.-H."/>
            <person name="Jeong S.-W."/>
            <person name="Joe M.-H."/>
            <person name="Cho y.-j."/>
            <person name="Kim M.-K."/>
            <person name="Lim S.-Y."/>
        </authorList>
    </citation>
    <scope>NUCLEOTIDE SEQUENCE [LARGE SCALE GENOMIC DNA]</scope>
    <source>
        <strain evidence="2 3">DY53</strain>
    </source>
</reference>
<dbReference type="HOGENOM" id="CLU_1719859_0_0_10"/>
<keyword evidence="1" id="KW-0472">Membrane</keyword>
<evidence type="ECO:0000256" key="1">
    <source>
        <dbReference type="SAM" id="Phobius"/>
    </source>
</evidence>
<sequence length="152" mass="17592">MSEYFPFVWLLHIGIFAVGIFVFIKYKQSEEFQDYQQSNESNLMSSGIPLELIFKGIPSWVKLVAVSGSLYVVFNLMTFVASQNGNPEIKDDKYILQNHGKITEYLSKEKYTYYKSRETKAFSGLWLLFYGIFTIISYKVSVAEKSEQDLSI</sequence>
<dbReference type="EMBL" id="CP007145">
    <property type="protein sequence ID" value="AHJ98541.1"/>
    <property type="molecule type" value="Genomic_DNA"/>
</dbReference>
<dbReference type="AlphaFoldDB" id="W8F7F0"/>
<organism evidence="2 3">
    <name type="scientific">Hymenobacter swuensis DY53</name>
    <dbReference type="NCBI Taxonomy" id="1227739"/>
    <lineage>
        <taxon>Bacteria</taxon>
        <taxon>Pseudomonadati</taxon>
        <taxon>Bacteroidota</taxon>
        <taxon>Cytophagia</taxon>
        <taxon>Cytophagales</taxon>
        <taxon>Hymenobacteraceae</taxon>
        <taxon>Hymenobacter</taxon>
    </lineage>
</organism>
<proteinExistence type="predicted"/>
<keyword evidence="1" id="KW-0812">Transmembrane</keyword>
<keyword evidence="3" id="KW-1185">Reference proteome</keyword>
<dbReference type="Proteomes" id="UP000019423">
    <property type="component" value="Chromosome"/>
</dbReference>
<gene>
    <name evidence="2" type="ORF">Hsw_2946</name>
</gene>
<accession>W8F7F0</accession>
<feature type="transmembrane region" description="Helical" evidence="1">
    <location>
        <begin position="121"/>
        <end position="138"/>
    </location>
</feature>
<evidence type="ECO:0000313" key="2">
    <source>
        <dbReference type="EMBL" id="AHJ98541.1"/>
    </source>
</evidence>
<feature type="transmembrane region" description="Helical" evidence="1">
    <location>
        <begin position="6"/>
        <end position="24"/>
    </location>
</feature>
<name>W8F7F0_9BACT</name>
<protein>
    <submittedName>
        <fullName evidence="2">Uncharacterized protein</fullName>
    </submittedName>
</protein>
<evidence type="ECO:0000313" key="3">
    <source>
        <dbReference type="Proteomes" id="UP000019423"/>
    </source>
</evidence>
<dbReference type="KEGG" id="hsw:Hsw_2946"/>
<keyword evidence="1" id="KW-1133">Transmembrane helix</keyword>